<dbReference type="eggNOG" id="ENOG502Z8I6">
    <property type="taxonomic scope" value="Bacteria"/>
</dbReference>
<dbReference type="KEGG" id="csr:Cspa_c07790"/>
<dbReference type="PATRIC" id="fig|931276.5.peg.733"/>
<name>M1MI34_9CLOT</name>
<dbReference type="HOGENOM" id="CLU_049440_0_0_9"/>
<reference evidence="6 7" key="1">
    <citation type="submission" date="2013-02" db="EMBL/GenBank/DDBJ databases">
        <title>Genome sequence of Clostridium saccharoperbutylacetonicum N1-4(HMT).</title>
        <authorList>
            <person name="Poehlein A."/>
            <person name="Daniel R."/>
        </authorList>
    </citation>
    <scope>NUCLEOTIDE SEQUENCE [LARGE SCALE GENOMIC DNA]</scope>
    <source>
        <strain evidence="7">N1-4(HMT)</strain>
    </source>
</reference>
<dbReference type="EMBL" id="CP004121">
    <property type="protein sequence ID" value="AGF54556.1"/>
    <property type="molecule type" value="Genomic_DNA"/>
</dbReference>
<evidence type="ECO:0000259" key="4">
    <source>
        <dbReference type="Pfam" id="PF17482"/>
    </source>
</evidence>
<dbReference type="Gene3D" id="3.30.360.90">
    <property type="match status" value="1"/>
</dbReference>
<dbReference type="RefSeq" id="WP_015390882.1">
    <property type="nucleotide sequence ID" value="NC_020291.1"/>
</dbReference>
<dbReference type="AlphaFoldDB" id="M1MI34"/>
<dbReference type="InterPro" id="IPR054564">
    <property type="entry name" value="Gp18_domIII_N"/>
</dbReference>
<feature type="domain" description="Tail sheath protein subtilisin-like" evidence="2">
    <location>
        <begin position="181"/>
        <end position="328"/>
    </location>
</feature>
<evidence type="ECO:0000313" key="6">
    <source>
        <dbReference type="EMBL" id="AGF54556.1"/>
    </source>
</evidence>
<feature type="domain" description="Tail sheath protein Gp18-like" evidence="5">
    <location>
        <begin position="32"/>
        <end position="89"/>
    </location>
</feature>
<accession>M1MI34</accession>
<dbReference type="Proteomes" id="UP000011728">
    <property type="component" value="Chromosome"/>
</dbReference>
<dbReference type="InterPro" id="IPR020287">
    <property type="entry name" value="Tail_sheath_C"/>
</dbReference>
<dbReference type="Pfam" id="PF17481">
    <property type="entry name" value="Phage_sheath_domII"/>
    <property type="match status" value="1"/>
</dbReference>
<dbReference type="Gene3D" id="3.30.1370.220">
    <property type="match status" value="1"/>
</dbReference>
<dbReference type="Gene3D" id="3.30.1490.360">
    <property type="match status" value="1"/>
</dbReference>
<protein>
    <submittedName>
        <fullName evidence="6">Phage-like element PBSX protein XkdK</fullName>
    </submittedName>
</protein>
<dbReference type="Gene3D" id="3.40.50.11790">
    <property type="match status" value="1"/>
</dbReference>
<gene>
    <name evidence="6" type="primary">xkdK</name>
    <name evidence="6" type="ORF">Cspa_c07790</name>
</gene>
<feature type="domain" description="Tail sheath protein C-terminal" evidence="4">
    <location>
        <begin position="337"/>
        <end position="435"/>
    </location>
</feature>
<evidence type="ECO:0000259" key="3">
    <source>
        <dbReference type="Pfam" id="PF17481"/>
    </source>
</evidence>
<dbReference type="Pfam" id="PF22671">
    <property type="entry name" value="Gp18_domIII_N"/>
    <property type="match status" value="1"/>
</dbReference>
<organism evidence="6 7">
    <name type="scientific">Clostridium saccharoperbutylacetonicum N1-4(HMT)</name>
    <dbReference type="NCBI Taxonomy" id="931276"/>
    <lineage>
        <taxon>Bacteria</taxon>
        <taxon>Bacillati</taxon>
        <taxon>Bacillota</taxon>
        <taxon>Clostridia</taxon>
        <taxon>Eubacteriales</taxon>
        <taxon>Clostridiaceae</taxon>
        <taxon>Clostridium</taxon>
    </lineage>
</organism>
<dbReference type="OrthoDB" id="89060at2"/>
<evidence type="ECO:0000259" key="2">
    <source>
        <dbReference type="Pfam" id="PF04984"/>
    </source>
</evidence>
<keyword evidence="7" id="KW-1185">Reference proteome</keyword>
<dbReference type="STRING" id="36745.CLSAP_08170"/>
<sequence>MAGGTWIKQNKVRAGAYINFKGKYDETVASERGIVGLPIVLPFGPEKEIIEIDNNTDLFEILGIQEEDACLLMLREALKKANKVLLYRINGGVKAACTSGDFVITSKFSGTVGNDIRVVIQSNIDDAGYFDVITFLGDIKVEAQKVKTSADLVSNSFVDFSGKGDLTVSAGLKLAGGENKAATGEDYADFLKELELHEFNVLAMPVSDPAIKAVTKEFVRRLREEDGRKIQAVLPDYKEADYEGIISVKNGVYIKNNVHVSNIEATSYVAALTASAGYAASNTYAEYEGAINVDCKYSDREIITAIQDGEIVFIKNGEKILVEQDINTLKTFSDGKKSEFRKNRVIRVLDGINNRIKTRWEEVYIGKTSNNEDGRNLFKKDVLKILETLESEGALENVTIDDIDVAIGASKDSVLVKVNAQPVDAMEKIYMTVYV</sequence>
<proteinExistence type="inferred from homology"/>
<evidence type="ECO:0000256" key="1">
    <source>
        <dbReference type="ARBA" id="ARBA00008005"/>
    </source>
</evidence>
<dbReference type="InterPro" id="IPR035089">
    <property type="entry name" value="Phage_sheath_subtilisin"/>
</dbReference>
<dbReference type="Pfam" id="PF17482">
    <property type="entry name" value="Phage_sheath_1C"/>
    <property type="match status" value="1"/>
</dbReference>
<feature type="domain" description="Phage tail sheath protein-like beta-sandwich" evidence="3">
    <location>
        <begin position="90"/>
        <end position="179"/>
    </location>
</feature>
<dbReference type="InterPro" id="IPR035326">
    <property type="entry name" value="Beta_sandwich_Seath"/>
</dbReference>
<evidence type="ECO:0000259" key="5">
    <source>
        <dbReference type="Pfam" id="PF22671"/>
    </source>
</evidence>
<evidence type="ECO:0000313" key="7">
    <source>
        <dbReference type="Proteomes" id="UP000011728"/>
    </source>
</evidence>
<dbReference type="Pfam" id="PF04984">
    <property type="entry name" value="Phage_sheath_1"/>
    <property type="match status" value="1"/>
</dbReference>
<dbReference type="Gene3D" id="2.60.40.4290">
    <property type="match status" value="1"/>
</dbReference>
<comment type="similarity">
    <text evidence="1">Belongs to the myoviridae tail sheath protein family.</text>
</comment>